<dbReference type="AlphaFoldDB" id="A0A9N9BAC3"/>
<reference evidence="2" key="1">
    <citation type="submission" date="2021-06" db="EMBL/GenBank/DDBJ databases">
        <authorList>
            <person name="Kallberg Y."/>
            <person name="Tangrot J."/>
            <person name="Rosling A."/>
        </authorList>
    </citation>
    <scope>NUCLEOTIDE SEQUENCE</scope>
    <source>
        <strain evidence="2">FL966</strain>
    </source>
</reference>
<feature type="transmembrane region" description="Helical" evidence="1">
    <location>
        <begin position="29"/>
        <end position="50"/>
    </location>
</feature>
<gene>
    <name evidence="2" type="ORF">CPELLU_LOCUS5064</name>
</gene>
<name>A0A9N9BAC3_9GLOM</name>
<organism evidence="2 3">
    <name type="scientific">Cetraspora pellucida</name>
    <dbReference type="NCBI Taxonomy" id="1433469"/>
    <lineage>
        <taxon>Eukaryota</taxon>
        <taxon>Fungi</taxon>
        <taxon>Fungi incertae sedis</taxon>
        <taxon>Mucoromycota</taxon>
        <taxon>Glomeromycotina</taxon>
        <taxon>Glomeromycetes</taxon>
        <taxon>Diversisporales</taxon>
        <taxon>Gigasporaceae</taxon>
        <taxon>Cetraspora</taxon>
    </lineage>
</organism>
<comment type="caution">
    <text evidence="2">The sequence shown here is derived from an EMBL/GenBank/DDBJ whole genome shotgun (WGS) entry which is preliminary data.</text>
</comment>
<accession>A0A9N9BAC3</accession>
<dbReference type="EMBL" id="CAJVQA010002809">
    <property type="protein sequence ID" value="CAG8557954.1"/>
    <property type="molecule type" value="Genomic_DNA"/>
</dbReference>
<protein>
    <submittedName>
        <fullName evidence="2">10847_t:CDS:1</fullName>
    </submittedName>
</protein>
<keyword evidence="3" id="KW-1185">Reference proteome</keyword>
<keyword evidence="1" id="KW-0812">Transmembrane</keyword>
<dbReference type="OrthoDB" id="10397307at2759"/>
<dbReference type="Proteomes" id="UP000789759">
    <property type="component" value="Unassembled WGS sequence"/>
</dbReference>
<feature type="transmembrane region" description="Helical" evidence="1">
    <location>
        <begin position="56"/>
        <end position="74"/>
    </location>
</feature>
<keyword evidence="1" id="KW-1133">Transmembrane helix</keyword>
<evidence type="ECO:0000313" key="2">
    <source>
        <dbReference type="EMBL" id="CAG8557954.1"/>
    </source>
</evidence>
<evidence type="ECO:0000313" key="3">
    <source>
        <dbReference type="Proteomes" id="UP000789759"/>
    </source>
</evidence>
<sequence length="235" mass="28256">MQPYLIFARPALSYKVQEHNYNIFIQQRFFILFLTLRHGIPLFSGIYFIIHYDAPIFYALAAIYALCYIQIDTFKKFNHVQDAIQKKQELNNPRNNQNLNATERVKQYNILYFFRFGYYYLISTTKEIRKTCFAQTFEELFKDTDLDSFKDKGINEKFTKEDLIIQHDQTTFTKKQFRLLELDVVSVYRQRAVYINKSADSSMPTNYISLSPFFRSNKLEWDDFIKSKEASFNYY</sequence>
<proteinExistence type="predicted"/>
<keyword evidence="1" id="KW-0472">Membrane</keyword>
<evidence type="ECO:0000256" key="1">
    <source>
        <dbReference type="SAM" id="Phobius"/>
    </source>
</evidence>